<dbReference type="Gramene" id="mRNA:HanXRQr2_Chr13g0601341">
    <property type="protein sequence ID" value="mRNA:HanXRQr2_Chr13g0601341"/>
    <property type="gene ID" value="HanXRQr2_Chr13g0601341"/>
</dbReference>
<reference evidence="1" key="1">
    <citation type="journal article" date="2017" name="Nature">
        <title>The sunflower genome provides insights into oil metabolism, flowering and Asterid evolution.</title>
        <authorList>
            <person name="Badouin H."/>
            <person name="Gouzy J."/>
            <person name="Grassa C.J."/>
            <person name="Murat F."/>
            <person name="Staton S.E."/>
            <person name="Cottret L."/>
            <person name="Lelandais-Briere C."/>
            <person name="Owens G.L."/>
            <person name="Carrere S."/>
            <person name="Mayjonade B."/>
            <person name="Legrand L."/>
            <person name="Gill N."/>
            <person name="Kane N.C."/>
            <person name="Bowers J.E."/>
            <person name="Hubner S."/>
            <person name="Bellec A."/>
            <person name="Berard A."/>
            <person name="Berges H."/>
            <person name="Blanchet N."/>
            <person name="Boniface M.C."/>
            <person name="Brunel D."/>
            <person name="Catrice O."/>
            <person name="Chaidir N."/>
            <person name="Claudel C."/>
            <person name="Donnadieu C."/>
            <person name="Faraut T."/>
            <person name="Fievet G."/>
            <person name="Helmstetter N."/>
            <person name="King M."/>
            <person name="Knapp S.J."/>
            <person name="Lai Z."/>
            <person name="Le Paslier M.C."/>
            <person name="Lippi Y."/>
            <person name="Lorenzon L."/>
            <person name="Mandel J.R."/>
            <person name="Marage G."/>
            <person name="Marchand G."/>
            <person name="Marquand E."/>
            <person name="Bret-Mestries E."/>
            <person name="Morien E."/>
            <person name="Nambeesan S."/>
            <person name="Nguyen T."/>
            <person name="Pegot-Espagnet P."/>
            <person name="Pouilly N."/>
            <person name="Raftis F."/>
            <person name="Sallet E."/>
            <person name="Schiex T."/>
            <person name="Thomas J."/>
            <person name="Vandecasteele C."/>
            <person name="Vares D."/>
            <person name="Vear F."/>
            <person name="Vautrin S."/>
            <person name="Crespi M."/>
            <person name="Mangin B."/>
            <person name="Burke J.M."/>
            <person name="Salse J."/>
            <person name="Munos S."/>
            <person name="Vincourt P."/>
            <person name="Rieseberg L.H."/>
            <person name="Langlade N.B."/>
        </authorList>
    </citation>
    <scope>NUCLEOTIDE SEQUENCE</scope>
    <source>
        <tissue evidence="1">Leaves</tissue>
    </source>
</reference>
<accession>A0A9K3EKI2</accession>
<sequence>MKVDFRSSNLGPDSCRNYVLPKIVSNNIPRADLTENLTCSTIQYLSDLRRRLLAGLHLKYNPTTHRRHVGRLCVGSERRCRAQSGSPPETVVLPPYLSSLSL</sequence>
<dbReference type="AlphaFoldDB" id="A0A9K3EKI2"/>
<proteinExistence type="predicted"/>
<dbReference type="EMBL" id="MNCJ02000328">
    <property type="protein sequence ID" value="KAF5774516.1"/>
    <property type="molecule type" value="Genomic_DNA"/>
</dbReference>
<reference evidence="1" key="2">
    <citation type="submission" date="2020-06" db="EMBL/GenBank/DDBJ databases">
        <title>Helianthus annuus Genome sequencing and assembly Release 2.</title>
        <authorList>
            <person name="Gouzy J."/>
            <person name="Langlade N."/>
            <person name="Munos S."/>
        </authorList>
    </citation>
    <scope>NUCLEOTIDE SEQUENCE</scope>
    <source>
        <tissue evidence="1">Leaves</tissue>
    </source>
</reference>
<evidence type="ECO:0000313" key="1">
    <source>
        <dbReference type="EMBL" id="KAF5774516.1"/>
    </source>
</evidence>
<dbReference type="Proteomes" id="UP000215914">
    <property type="component" value="Unassembled WGS sequence"/>
</dbReference>
<comment type="caution">
    <text evidence="1">The sequence shown here is derived from an EMBL/GenBank/DDBJ whole genome shotgun (WGS) entry which is preliminary data.</text>
</comment>
<name>A0A9K3EKI2_HELAN</name>
<gene>
    <name evidence="1" type="ORF">HanXRQr2_Chr13g0601341</name>
</gene>
<evidence type="ECO:0000313" key="2">
    <source>
        <dbReference type="Proteomes" id="UP000215914"/>
    </source>
</evidence>
<keyword evidence="2" id="KW-1185">Reference proteome</keyword>
<organism evidence="1 2">
    <name type="scientific">Helianthus annuus</name>
    <name type="common">Common sunflower</name>
    <dbReference type="NCBI Taxonomy" id="4232"/>
    <lineage>
        <taxon>Eukaryota</taxon>
        <taxon>Viridiplantae</taxon>
        <taxon>Streptophyta</taxon>
        <taxon>Embryophyta</taxon>
        <taxon>Tracheophyta</taxon>
        <taxon>Spermatophyta</taxon>
        <taxon>Magnoliopsida</taxon>
        <taxon>eudicotyledons</taxon>
        <taxon>Gunneridae</taxon>
        <taxon>Pentapetalae</taxon>
        <taxon>asterids</taxon>
        <taxon>campanulids</taxon>
        <taxon>Asterales</taxon>
        <taxon>Asteraceae</taxon>
        <taxon>Asteroideae</taxon>
        <taxon>Heliantheae alliance</taxon>
        <taxon>Heliantheae</taxon>
        <taxon>Helianthus</taxon>
    </lineage>
</organism>
<protein>
    <submittedName>
        <fullName evidence="1">Uncharacterized protein</fullName>
    </submittedName>
</protein>